<dbReference type="PROSITE" id="PS51379">
    <property type="entry name" value="4FE4S_FER_2"/>
    <property type="match status" value="2"/>
</dbReference>
<dbReference type="Pfam" id="PF12838">
    <property type="entry name" value="Fer4_7"/>
    <property type="match status" value="1"/>
</dbReference>
<keyword evidence="4" id="KW-0411">Iron-sulfur</keyword>
<feature type="domain" description="4Fe-4S ferredoxin-type" evidence="5">
    <location>
        <begin position="51"/>
        <end position="81"/>
    </location>
</feature>
<comment type="caution">
    <text evidence="6">The sequence shown here is derived from an EMBL/GenBank/DDBJ whole genome shotgun (WGS) entry which is preliminary data.</text>
</comment>
<evidence type="ECO:0000256" key="2">
    <source>
        <dbReference type="ARBA" id="ARBA00022723"/>
    </source>
</evidence>
<evidence type="ECO:0000256" key="3">
    <source>
        <dbReference type="ARBA" id="ARBA00023004"/>
    </source>
</evidence>
<dbReference type="Gene3D" id="3.30.70.20">
    <property type="match status" value="1"/>
</dbReference>
<evidence type="ECO:0000256" key="4">
    <source>
        <dbReference type="ARBA" id="ARBA00023014"/>
    </source>
</evidence>
<proteinExistence type="predicted"/>
<sequence length="83" mass="9282">MAYALPLISKENRKYRVNVIVDRCKECGLCISVCPVKVLAKSSILNKNGYRPPDPVNIEKCIGCRLCEYSCPDFAIFVEVVGK</sequence>
<feature type="domain" description="4Fe-4S ferredoxin-type" evidence="5">
    <location>
        <begin position="15"/>
        <end position="44"/>
    </location>
</feature>
<dbReference type="SUPFAM" id="SSF54862">
    <property type="entry name" value="4Fe-4S ferredoxins"/>
    <property type="match status" value="1"/>
</dbReference>
<keyword evidence="2" id="KW-0479">Metal-binding</keyword>
<evidence type="ECO:0000256" key="1">
    <source>
        <dbReference type="ARBA" id="ARBA00022485"/>
    </source>
</evidence>
<organism evidence="6">
    <name type="scientific">Thermosphaera aggregans</name>
    <dbReference type="NCBI Taxonomy" id="54254"/>
    <lineage>
        <taxon>Archaea</taxon>
        <taxon>Thermoproteota</taxon>
        <taxon>Thermoprotei</taxon>
        <taxon>Desulfurococcales</taxon>
        <taxon>Desulfurococcaceae</taxon>
        <taxon>Thermosphaera</taxon>
    </lineage>
</organism>
<dbReference type="GO" id="GO:0051539">
    <property type="term" value="F:4 iron, 4 sulfur cluster binding"/>
    <property type="evidence" value="ECO:0007669"/>
    <property type="project" value="UniProtKB-KW"/>
</dbReference>
<keyword evidence="3" id="KW-0408">Iron</keyword>
<dbReference type="AlphaFoldDB" id="A0A7C2FET0"/>
<dbReference type="PANTHER" id="PTHR43687:SF4">
    <property type="entry name" value="BLR5484 PROTEIN"/>
    <property type="match status" value="1"/>
</dbReference>
<keyword evidence="1" id="KW-0004">4Fe-4S</keyword>
<dbReference type="PANTHER" id="PTHR43687">
    <property type="entry name" value="ADENYLYLSULFATE REDUCTASE, BETA SUBUNIT"/>
    <property type="match status" value="1"/>
</dbReference>
<name>A0A7C2FET0_9CREN</name>
<dbReference type="GO" id="GO:0046872">
    <property type="term" value="F:metal ion binding"/>
    <property type="evidence" value="ECO:0007669"/>
    <property type="project" value="UniProtKB-KW"/>
</dbReference>
<reference evidence="6" key="1">
    <citation type="journal article" date="2020" name="mSystems">
        <title>Genome- and Community-Level Interaction Insights into Carbon Utilization and Element Cycling Functions of Hydrothermarchaeota in Hydrothermal Sediment.</title>
        <authorList>
            <person name="Zhou Z."/>
            <person name="Liu Y."/>
            <person name="Xu W."/>
            <person name="Pan J."/>
            <person name="Luo Z.H."/>
            <person name="Li M."/>
        </authorList>
    </citation>
    <scope>NUCLEOTIDE SEQUENCE [LARGE SCALE GENOMIC DNA]</scope>
    <source>
        <strain evidence="6">SpSt-23</strain>
    </source>
</reference>
<dbReference type="EMBL" id="DSJT01000026">
    <property type="protein sequence ID" value="HEF87681.1"/>
    <property type="molecule type" value="Genomic_DNA"/>
</dbReference>
<dbReference type="GO" id="GO:0016491">
    <property type="term" value="F:oxidoreductase activity"/>
    <property type="evidence" value="ECO:0007669"/>
    <property type="project" value="UniProtKB-ARBA"/>
</dbReference>
<dbReference type="InterPro" id="IPR017900">
    <property type="entry name" value="4Fe4S_Fe_S_CS"/>
</dbReference>
<dbReference type="InterPro" id="IPR017896">
    <property type="entry name" value="4Fe4S_Fe-S-bd"/>
</dbReference>
<protein>
    <submittedName>
        <fullName evidence="6">4Fe-4S dicluster domain-containing protein</fullName>
    </submittedName>
</protein>
<evidence type="ECO:0000313" key="6">
    <source>
        <dbReference type="EMBL" id="HEF87681.1"/>
    </source>
</evidence>
<gene>
    <name evidence="6" type="ORF">ENP55_05260</name>
</gene>
<dbReference type="InterPro" id="IPR050572">
    <property type="entry name" value="Fe-S_Ferredoxin"/>
</dbReference>
<accession>A0A7C2FET0</accession>
<evidence type="ECO:0000259" key="5">
    <source>
        <dbReference type="PROSITE" id="PS51379"/>
    </source>
</evidence>
<dbReference type="PROSITE" id="PS00198">
    <property type="entry name" value="4FE4S_FER_1"/>
    <property type="match status" value="1"/>
</dbReference>